<evidence type="ECO:0000313" key="4">
    <source>
        <dbReference type="EMBL" id="TWF99031.1"/>
    </source>
</evidence>
<dbReference type="InterPro" id="IPR000772">
    <property type="entry name" value="Ricin_B_lectin"/>
</dbReference>
<dbReference type="PANTHER" id="PTHR12143">
    <property type="entry name" value="PEPTIDE N-GLYCANASE PNGASE -RELATED"/>
    <property type="match status" value="1"/>
</dbReference>
<dbReference type="GO" id="GO:0000224">
    <property type="term" value="F:peptide-N4-(N-acetyl-beta-glucosaminyl)asparagine amidase activity"/>
    <property type="evidence" value="ECO:0007669"/>
    <property type="project" value="TreeGrafter"/>
</dbReference>
<dbReference type="RefSeq" id="WP_170304916.1">
    <property type="nucleotide sequence ID" value="NZ_BAAAMZ010000011.1"/>
</dbReference>
<feature type="domain" description="Ricin B lectin" evidence="3">
    <location>
        <begin position="808"/>
        <end position="915"/>
    </location>
</feature>
<dbReference type="SUPFAM" id="SSF48208">
    <property type="entry name" value="Six-hairpin glycosidases"/>
    <property type="match status" value="1"/>
</dbReference>
<dbReference type="AlphaFoldDB" id="A0A561UI29"/>
<accession>A0A561UI29</accession>
<proteinExistence type="predicted"/>
<reference evidence="4 5" key="1">
    <citation type="submission" date="2019-06" db="EMBL/GenBank/DDBJ databases">
        <title>Sequencing the genomes of 1000 actinobacteria strains.</title>
        <authorList>
            <person name="Klenk H.-P."/>
        </authorList>
    </citation>
    <scope>NUCLEOTIDE SEQUENCE [LARGE SCALE GENOMIC DNA]</scope>
    <source>
        <strain evidence="4 5">DSM 44826</strain>
    </source>
</reference>
<keyword evidence="2" id="KW-0732">Signal</keyword>
<dbReference type="GO" id="GO:0006516">
    <property type="term" value="P:glycoprotein catabolic process"/>
    <property type="evidence" value="ECO:0007669"/>
    <property type="project" value="TreeGrafter"/>
</dbReference>
<dbReference type="Gene3D" id="2.80.10.50">
    <property type="match status" value="1"/>
</dbReference>
<dbReference type="Gene3D" id="1.20.1050.60">
    <property type="entry name" value="alpha-1,2-mannosidase"/>
    <property type="match status" value="1"/>
</dbReference>
<dbReference type="Proteomes" id="UP000317940">
    <property type="component" value="Unassembled WGS sequence"/>
</dbReference>
<evidence type="ECO:0000256" key="1">
    <source>
        <dbReference type="SAM" id="MobiDB-lite"/>
    </source>
</evidence>
<keyword evidence="5" id="KW-1185">Reference proteome</keyword>
<evidence type="ECO:0000313" key="5">
    <source>
        <dbReference type="Proteomes" id="UP000317940"/>
    </source>
</evidence>
<dbReference type="EMBL" id="VIWT01000001">
    <property type="protein sequence ID" value="TWF99031.1"/>
    <property type="molecule type" value="Genomic_DNA"/>
</dbReference>
<organism evidence="4 5">
    <name type="scientific">Kitasatospora viridis</name>
    <dbReference type="NCBI Taxonomy" id="281105"/>
    <lineage>
        <taxon>Bacteria</taxon>
        <taxon>Bacillati</taxon>
        <taxon>Actinomycetota</taxon>
        <taxon>Actinomycetes</taxon>
        <taxon>Kitasatosporales</taxon>
        <taxon>Streptomycetaceae</taxon>
        <taxon>Kitasatospora</taxon>
    </lineage>
</organism>
<dbReference type="Pfam" id="PF17678">
    <property type="entry name" value="Glyco_hydro_92N"/>
    <property type="match status" value="1"/>
</dbReference>
<dbReference type="GO" id="GO:0005829">
    <property type="term" value="C:cytosol"/>
    <property type="evidence" value="ECO:0007669"/>
    <property type="project" value="TreeGrafter"/>
</dbReference>
<dbReference type="Pfam" id="PF07971">
    <property type="entry name" value="Glyco_hydro_92"/>
    <property type="match status" value="1"/>
</dbReference>
<comment type="caution">
    <text evidence="4">The sequence shown here is derived from an EMBL/GenBank/DDBJ whole genome shotgun (WGS) entry which is preliminary data.</text>
</comment>
<evidence type="ECO:0000259" key="3">
    <source>
        <dbReference type="SMART" id="SM00458"/>
    </source>
</evidence>
<evidence type="ECO:0000256" key="2">
    <source>
        <dbReference type="SAM" id="SignalP"/>
    </source>
</evidence>
<dbReference type="InterPro" id="IPR035992">
    <property type="entry name" value="Ricin_B-like_lectins"/>
</dbReference>
<name>A0A561UI29_9ACTN</name>
<feature type="compositionally biased region" description="Basic and acidic residues" evidence="1">
    <location>
        <begin position="287"/>
        <end position="297"/>
    </location>
</feature>
<dbReference type="InterPro" id="IPR014718">
    <property type="entry name" value="GH-type_carb-bd"/>
</dbReference>
<feature type="signal peptide" evidence="2">
    <location>
        <begin position="1"/>
        <end position="31"/>
    </location>
</feature>
<dbReference type="PANTHER" id="PTHR12143:SF39">
    <property type="entry name" value="SECRETED PROTEIN"/>
    <property type="match status" value="1"/>
</dbReference>
<dbReference type="Pfam" id="PF00652">
    <property type="entry name" value="Ricin_B_lectin"/>
    <property type="match status" value="1"/>
</dbReference>
<feature type="chain" id="PRO_5022175467" evidence="2">
    <location>
        <begin position="32"/>
        <end position="921"/>
    </location>
</feature>
<protein>
    <submittedName>
        <fullName evidence="4">Putative alpha-1,2-mannosidase</fullName>
    </submittedName>
</protein>
<dbReference type="SUPFAM" id="SSF50370">
    <property type="entry name" value="Ricin B-like lectins"/>
    <property type="match status" value="1"/>
</dbReference>
<dbReference type="PROSITE" id="PS50231">
    <property type="entry name" value="RICIN_B_LECTIN"/>
    <property type="match status" value="1"/>
</dbReference>
<dbReference type="InterPro" id="IPR050883">
    <property type="entry name" value="PNGase"/>
</dbReference>
<dbReference type="NCBIfam" id="TIGR01180">
    <property type="entry name" value="aman2_put"/>
    <property type="match status" value="1"/>
</dbReference>
<dbReference type="InterPro" id="IPR041371">
    <property type="entry name" value="GH92_N"/>
</dbReference>
<dbReference type="InterPro" id="IPR012939">
    <property type="entry name" value="Glyco_hydro_92"/>
</dbReference>
<sequence length="921" mass="97235">MRVRQIITTARAPLAVAAVLLAAGAGLPATAAADPPPASGWRDPHDPDRTVVSDPAQYVNPFVGTKPGDTDFGNGGGGGNTFPGATSPLGMVQWSPDTVTYQHGGYYYDDQRIRGFSLTHLSGAGCGDYGNIPFLPFLGDTPVGHEAFSHAHESAEPDAYGVTFDNGLRTELTTTQRSGAARISYPAGQAASLTVDAGRAFNKAGGHVEIGTDTISGYSDGGGFCGSGNRYRVYFTARFDHPFTRSGVVRDGGLDTTRRSATGGSDGIAPQPARTAEAQSRLQHGPARPDRPVHPDAPDEGSGARAMVSFAPGSTVTVRVGLSFTSAAGAAANLDAEQGGAAFDRIREAGRAAWNGMLGRIAVGGGTEQQRRTFYSALYHSLLHPSVLSDVDGRYPGMDGKVHRTEDGRVQYADFSGWDVYRSQIQLLALVAPDEASDIAQSVVNQGAQGGYFDRWTLANGGTGVMIGDPLPTIASEIHAFGGTRFDAEALLRQSLTGRHNDLERPGHPAYDSKGYLPVGTNGEWGPASGTLEYGSADFALSQLADRLGDRTDHDALLRASANWRNLFNPANGYVQPRRADGSWPKFDPSSGDQYAEGDGAQYTWMVPYNQRGLFDAMGGNAQVVDRLDFFFQKLNAGPTAPHAYLGNEPSLNTPWAYDYAGRPDRTADVVRRAVTTVFSDTPQGEVGNDDLGEMSSWAVWGSLGLYPLVPGRADLVLASPLFPHTTITRGNGVRIDLVAPQASADARYVHGLTVNGVPSNRPWVDRSLVNHGGRLRFRLADTADPSWGRDAADAPPSYDVGPDHPVAGTVTEPGGHCLTAAPAVRLADCGSGADQHWQLAGDGTVRSVGGCLTGTGTAGELRMRGCDGTGEQQWWPRRDGALVSPPTGRCLAAGADGLRLAACDGSSDQRWQLPDAAAWT</sequence>
<dbReference type="InterPro" id="IPR008928">
    <property type="entry name" value="6-hairpin_glycosidase_sf"/>
</dbReference>
<dbReference type="GO" id="GO:0030246">
    <property type="term" value="F:carbohydrate binding"/>
    <property type="evidence" value="ECO:0007669"/>
    <property type="project" value="InterPro"/>
</dbReference>
<dbReference type="SMART" id="SM00458">
    <property type="entry name" value="RICIN"/>
    <property type="match status" value="1"/>
</dbReference>
<feature type="region of interest" description="Disordered" evidence="1">
    <location>
        <begin position="248"/>
        <end position="305"/>
    </location>
</feature>
<dbReference type="Gene3D" id="3.30.2080.10">
    <property type="entry name" value="GH92 mannosidase domain"/>
    <property type="match status" value="1"/>
</dbReference>
<gene>
    <name evidence="4" type="ORF">FHX73_112867</name>
</gene>
<dbReference type="Gene3D" id="1.20.1610.10">
    <property type="entry name" value="alpha-1,2-mannosidases domains"/>
    <property type="match status" value="1"/>
</dbReference>
<dbReference type="InterPro" id="IPR005887">
    <property type="entry name" value="GH92_a_mannosidase_put"/>
</dbReference>
<dbReference type="Gene3D" id="2.70.98.10">
    <property type="match status" value="1"/>
</dbReference>
<dbReference type="GO" id="GO:0005975">
    <property type="term" value="P:carbohydrate metabolic process"/>
    <property type="evidence" value="ECO:0007669"/>
    <property type="project" value="InterPro"/>
</dbReference>